<dbReference type="SUPFAM" id="SSF47807">
    <property type="entry name" value="5' to 3' exonuclease, C-terminal subdomain"/>
    <property type="match status" value="1"/>
</dbReference>
<dbReference type="SUPFAM" id="SSF53098">
    <property type="entry name" value="Ribonuclease H-like"/>
    <property type="match status" value="1"/>
</dbReference>
<gene>
    <name evidence="1" type="ORF">S01H4_25930</name>
</gene>
<name>X1B969_9ZZZZ</name>
<sequence>MKVNFIPLDFDYIDKDDSCLIRIWGKTSEGKRICIFDSTPAYFWLIPKAGVNLEHYAKKVLGIKQAHAGRTARVLDVKTKDKNFLGKKVKALQVFINNPKDAGVIKDIVKEFKETDKKKEKEIDFDWKKIFEFFKKPSVTKKYSIKFDSMNEEALKEILVSKHEFGENRIKAAIDKVKAQKEAGKQKDL</sequence>
<dbReference type="InterPro" id="IPR036279">
    <property type="entry name" value="5-3_exonuclease_C_sf"/>
</dbReference>
<feature type="non-terminal residue" evidence="1">
    <location>
        <position position="189"/>
    </location>
</feature>
<evidence type="ECO:0000313" key="1">
    <source>
        <dbReference type="EMBL" id="GAG80693.1"/>
    </source>
</evidence>
<accession>X1B969</accession>
<reference evidence="1" key="1">
    <citation type="journal article" date="2014" name="Front. Microbiol.">
        <title>High frequency of phylogenetically diverse reductive dehalogenase-homologous genes in deep subseafloor sedimentary metagenomes.</title>
        <authorList>
            <person name="Kawai M."/>
            <person name="Futagami T."/>
            <person name="Toyoda A."/>
            <person name="Takaki Y."/>
            <person name="Nishi S."/>
            <person name="Hori S."/>
            <person name="Arai W."/>
            <person name="Tsubouchi T."/>
            <person name="Morono Y."/>
            <person name="Uchiyama I."/>
            <person name="Ito T."/>
            <person name="Fujiyama A."/>
            <person name="Inagaki F."/>
            <person name="Takami H."/>
        </authorList>
    </citation>
    <scope>NUCLEOTIDE SEQUENCE</scope>
    <source>
        <strain evidence="1">Expedition CK06-06</strain>
    </source>
</reference>
<organism evidence="1">
    <name type="scientific">marine sediment metagenome</name>
    <dbReference type="NCBI Taxonomy" id="412755"/>
    <lineage>
        <taxon>unclassified sequences</taxon>
        <taxon>metagenomes</taxon>
        <taxon>ecological metagenomes</taxon>
    </lineage>
</organism>
<protein>
    <submittedName>
        <fullName evidence="1">Uncharacterized protein</fullName>
    </submittedName>
</protein>
<dbReference type="AlphaFoldDB" id="X1B969"/>
<proteinExistence type="predicted"/>
<dbReference type="Gene3D" id="3.30.342.10">
    <property type="entry name" value="DNA Polymerase, chain B, domain 1"/>
    <property type="match status" value="1"/>
</dbReference>
<dbReference type="EMBL" id="BART01012415">
    <property type="protein sequence ID" value="GAG80693.1"/>
    <property type="molecule type" value="Genomic_DNA"/>
</dbReference>
<dbReference type="InterPro" id="IPR012337">
    <property type="entry name" value="RNaseH-like_sf"/>
</dbReference>
<comment type="caution">
    <text evidence="1">The sequence shown here is derived from an EMBL/GenBank/DDBJ whole genome shotgun (WGS) entry which is preliminary data.</text>
</comment>